<dbReference type="Pfam" id="PF00379">
    <property type="entry name" value="Chitin_bind_4"/>
    <property type="match status" value="1"/>
</dbReference>
<dbReference type="PROSITE" id="PS00233">
    <property type="entry name" value="CHIT_BIND_RR_1"/>
    <property type="match status" value="1"/>
</dbReference>
<feature type="transmembrane region" description="Helical" evidence="3">
    <location>
        <begin position="21"/>
        <end position="42"/>
    </location>
</feature>
<evidence type="ECO:0000256" key="1">
    <source>
        <dbReference type="ARBA" id="ARBA00022460"/>
    </source>
</evidence>
<dbReference type="PANTHER" id="PTHR12236:SF75">
    <property type="entry name" value="CUTICULAR PROTEIN 62BB, ISOFORM A"/>
    <property type="match status" value="1"/>
</dbReference>
<dbReference type="PANTHER" id="PTHR12236">
    <property type="entry name" value="STRUCTURAL CONTITUENT OF CUTICLE"/>
    <property type="match status" value="1"/>
</dbReference>
<reference evidence="4" key="1">
    <citation type="journal article" date="2023" name="IScience">
        <title>Live-bearing cockroach genome reveals convergent evolutionary mechanisms linked to viviparity in insects and beyond.</title>
        <authorList>
            <person name="Fouks B."/>
            <person name="Harrison M.C."/>
            <person name="Mikhailova A.A."/>
            <person name="Marchal E."/>
            <person name="English S."/>
            <person name="Carruthers M."/>
            <person name="Jennings E.C."/>
            <person name="Chiamaka E.L."/>
            <person name="Frigard R.A."/>
            <person name="Pippel M."/>
            <person name="Attardo G.M."/>
            <person name="Benoit J.B."/>
            <person name="Bornberg-Bauer E."/>
            <person name="Tobe S.S."/>
        </authorList>
    </citation>
    <scope>NUCLEOTIDE SEQUENCE</scope>
    <source>
        <strain evidence="4">Stay&amp;Tobe</strain>
    </source>
</reference>
<evidence type="ECO:0008006" key="6">
    <source>
        <dbReference type="Google" id="ProtNLM"/>
    </source>
</evidence>
<evidence type="ECO:0000256" key="2">
    <source>
        <dbReference type="PROSITE-ProRule" id="PRU00497"/>
    </source>
</evidence>
<keyword evidence="5" id="KW-1185">Reference proteome</keyword>
<reference evidence="4" key="2">
    <citation type="submission" date="2023-05" db="EMBL/GenBank/DDBJ databases">
        <authorList>
            <person name="Fouks B."/>
        </authorList>
    </citation>
    <scope>NUCLEOTIDE SEQUENCE</scope>
    <source>
        <strain evidence="4">Stay&amp;Tobe</strain>
        <tissue evidence="4">Testes</tissue>
    </source>
</reference>
<dbReference type="AlphaFoldDB" id="A0AAD8EFQ7"/>
<proteinExistence type="predicted"/>
<dbReference type="PRINTS" id="PR00947">
    <property type="entry name" value="CUTICLE"/>
</dbReference>
<keyword evidence="1 2" id="KW-0193">Cuticle</keyword>
<dbReference type="Proteomes" id="UP001233999">
    <property type="component" value="Unassembled WGS sequence"/>
</dbReference>
<dbReference type="PROSITE" id="PS51155">
    <property type="entry name" value="CHIT_BIND_RR_2"/>
    <property type="match status" value="1"/>
</dbReference>
<keyword evidence="3" id="KW-1133">Transmembrane helix</keyword>
<keyword evidence="3" id="KW-0472">Membrane</keyword>
<dbReference type="EMBL" id="JASPKZ010005707">
    <property type="protein sequence ID" value="KAJ9588164.1"/>
    <property type="molecule type" value="Genomic_DNA"/>
</dbReference>
<dbReference type="InterPro" id="IPR031311">
    <property type="entry name" value="CHIT_BIND_RR_consensus"/>
</dbReference>
<evidence type="ECO:0000313" key="5">
    <source>
        <dbReference type="Proteomes" id="UP001233999"/>
    </source>
</evidence>
<dbReference type="GO" id="GO:0031012">
    <property type="term" value="C:extracellular matrix"/>
    <property type="evidence" value="ECO:0007669"/>
    <property type="project" value="TreeGrafter"/>
</dbReference>
<dbReference type="GO" id="GO:0005615">
    <property type="term" value="C:extracellular space"/>
    <property type="evidence" value="ECO:0007669"/>
    <property type="project" value="TreeGrafter"/>
</dbReference>
<organism evidence="4 5">
    <name type="scientific">Diploptera punctata</name>
    <name type="common">Pacific beetle cockroach</name>
    <dbReference type="NCBI Taxonomy" id="6984"/>
    <lineage>
        <taxon>Eukaryota</taxon>
        <taxon>Metazoa</taxon>
        <taxon>Ecdysozoa</taxon>
        <taxon>Arthropoda</taxon>
        <taxon>Hexapoda</taxon>
        <taxon>Insecta</taxon>
        <taxon>Pterygota</taxon>
        <taxon>Neoptera</taxon>
        <taxon>Polyneoptera</taxon>
        <taxon>Dictyoptera</taxon>
        <taxon>Blattodea</taxon>
        <taxon>Blaberoidea</taxon>
        <taxon>Blaberidae</taxon>
        <taxon>Diplopterinae</taxon>
        <taxon>Diploptera</taxon>
    </lineage>
</organism>
<keyword evidence="3" id="KW-0812">Transmembrane</keyword>
<dbReference type="GO" id="GO:0042302">
    <property type="term" value="F:structural constituent of cuticle"/>
    <property type="evidence" value="ECO:0007669"/>
    <property type="project" value="UniProtKB-UniRule"/>
</dbReference>
<gene>
    <name evidence="4" type="ORF">L9F63_018468</name>
</gene>
<evidence type="ECO:0000256" key="3">
    <source>
        <dbReference type="SAM" id="Phobius"/>
    </source>
</evidence>
<evidence type="ECO:0000313" key="4">
    <source>
        <dbReference type="EMBL" id="KAJ9588164.1"/>
    </source>
</evidence>
<comment type="caution">
    <text evidence="4">The sequence shown here is derived from an EMBL/GenBank/DDBJ whole genome shotgun (WGS) entry which is preliminary data.</text>
</comment>
<protein>
    <recommendedName>
        <fullName evidence="6">Cuticle protein</fullName>
    </recommendedName>
</protein>
<dbReference type="InterPro" id="IPR000618">
    <property type="entry name" value="Insect_cuticle"/>
</dbReference>
<sequence>MKDFFYTKDRTLHVSSGQKNVFQIFTVLTTSVVIITATPGVVHQSLPAVHGQFNFPSTPLQIPTSHAPLTLHQAPLNFEQAPLAVSHAPIELHQHTLQISHAPALQAATIAHAPVALAHQPEHYAPANYEFKYGVHDAHTHDIKEQAERRNGDKVEGYYRLVEPDGTVRTVHYTADHENGFNAVVQKSGHANHPAPAPQQHDVTLLKNVVSAPLLRNSHAPALYSSDQASSYSNYEPAYASNYGHNLQLGEYSGHY</sequence>
<dbReference type="InterPro" id="IPR051217">
    <property type="entry name" value="Insect_Cuticle_Struc_Prot"/>
</dbReference>
<name>A0AAD8EFQ7_DIPPU</name>
<accession>A0AAD8EFQ7</accession>